<gene>
    <name evidence="2" type="ORF">C1634_023935</name>
</gene>
<sequence>MNTESNNPLEPGIMSNSLIQALIDNYRQNHLSTINTALGIQDAHSIWFDLPKLKNFIAKIEEEAAKVNPTTSEADLGIRFYYATYPKQENWSMMDSHPVPVEFAGKHTLVMIPTLKKASEAGELIDFDFNPFQANGENSNLALNSRNFTPSGNGGDNGNGGGGPLGDDSGLGENNGILIPPYTSSGESF</sequence>
<accession>A0A316WAI7</accession>
<evidence type="ECO:0000313" key="3">
    <source>
        <dbReference type="Proteomes" id="UP000236413"/>
    </source>
</evidence>
<evidence type="ECO:0000313" key="2">
    <source>
        <dbReference type="EMBL" id="PWN58247.1"/>
    </source>
</evidence>
<comment type="caution">
    <text evidence="2">The sequence shown here is derived from an EMBL/GenBank/DDBJ whole genome shotgun (WGS) entry which is preliminary data.</text>
</comment>
<protein>
    <submittedName>
        <fullName evidence="2">Uncharacterized protein</fullName>
    </submittedName>
</protein>
<feature type="compositionally biased region" description="Gly residues" evidence="1">
    <location>
        <begin position="152"/>
        <end position="165"/>
    </location>
</feature>
<reference evidence="2 3" key="1">
    <citation type="submission" date="2018-04" db="EMBL/GenBank/DDBJ databases">
        <title>Chryseobacterium oncorhynchi 701B-08T from rainbow trout, and Chryseobacterium viscerum 687B-08T from diseased fish.</title>
        <authorList>
            <person name="Jeong J.-J."/>
            <person name="Lee Y.J."/>
            <person name="Pathiraja D."/>
            <person name="Park B."/>
            <person name="Choi I.-G."/>
            <person name="Kim K.D."/>
        </authorList>
    </citation>
    <scope>NUCLEOTIDE SEQUENCE [LARGE SCALE GENOMIC DNA]</scope>
    <source>
        <strain evidence="2 3">687B-08</strain>
    </source>
</reference>
<evidence type="ECO:0000256" key="1">
    <source>
        <dbReference type="SAM" id="MobiDB-lite"/>
    </source>
</evidence>
<name>A0A316WAI7_9FLAO</name>
<dbReference type="RefSeq" id="WP_103234543.1">
    <property type="nucleotide sequence ID" value="NZ_PPEG02000012.1"/>
</dbReference>
<dbReference type="AlphaFoldDB" id="A0A316WAI7"/>
<organism evidence="2 3">
    <name type="scientific">Chryseobacterium viscerum</name>
    <dbReference type="NCBI Taxonomy" id="1037377"/>
    <lineage>
        <taxon>Bacteria</taxon>
        <taxon>Pseudomonadati</taxon>
        <taxon>Bacteroidota</taxon>
        <taxon>Flavobacteriia</taxon>
        <taxon>Flavobacteriales</taxon>
        <taxon>Weeksellaceae</taxon>
        <taxon>Chryseobacterium group</taxon>
        <taxon>Chryseobacterium</taxon>
    </lineage>
</organism>
<dbReference type="Proteomes" id="UP000236413">
    <property type="component" value="Unassembled WGS sequence"/>
</dbReference>
<feature type="region of interest" description="Disordered" evidence="1">
    <location>
        <begin position="141"/>
        <end position="189"/>
    </location>
</feature>
<dbReference type="EMBL" id="PPEG02000012">
    <property type="protein sequence ID" value="PWN58247.1"/>
    <property type="molecule type" value="Genomic_DNA"/>
</dbReference>
<proteinExistence type="predicted"/>